<organism evidence="22 23">
    <name type="scientific">Cylindrodendrum hubeiense</name>
    <dbReference type="NCBI Taxonomy" id="595255"/>
    <lineage>
        <taxon>Eukaryota</taxon>
        <taxon>Fungi</taxon>
        <taxon>Dikarya</taxon>
        <taxon>Ascomycota</taxon>
        <taxon>Pezizomycotina</taxon>
        <taxon>Sordariomycetes</taxon>
        <taxon>Hypocreomycetidae</taxon>
        <taxon>Hypocreales</taxon>
        <taxon>Nectriaceae</taxon>
        <taxon>Cylindrodendrum</taxon>
    </lineage>
</organism>
<evidence type="ECO:0000256" key="10">
    <source>
        <dbReference type="ARBA" id="ARBA00023125"/>
    </source>
</evidence>
<keyword evidence="11" id="KW-0234">DNA repair</keyword>
<dbReference type="GO" id="GO:0120108">
    <property type="term" value="F:DNA-3'-diphospho-5'-guanosine diphosphatase activity"/>
    <property type="evidence" value="ECO:0007669"/>
    <property type="project" value="UniProtKB-EC"/>
</dbReference>
<evidence type="ECO:0000256" key="3">
    <source>
        <dbReference type="ARBA" id="ARBA00012495"/>
    </source>
</evidence>
<feature type="compositionally biased region" description="Pro residues" evidence="19">
    <location>
        <begin position="40"/>
        <end position="49"/>
    </location>
</feature>
<keyword evidence="6" id="KW-0479">Metal-binding</keyword>
<evidence type="ECO:0000256" key="5">
    <source>
        <dbReference type="ARBA" id="ARBA00022490"/>
    </source>
</evidence>
<feature type="domain" description="Aprataxin C2HE/C2H2/C2HC zinc finger" evidence="21">
    <location>
        <begin position="219"/>
        <end position="276"/>
    </location>
</feature>
<dbReference type="GO" id="GO:0033699">
    <property type="term" value="F:DNA 5'-adenosine monophosphate hydrolase activity"/>
    <property type="evidence" value="ECO:0007669"/>
    <property type="project" value="UniProtKB-EC"/>
</dbReference>
<evidence type="ECO:0000256" key="18">
    <source>
        <dbReference type="ARBA" id="ARBA00076243"/>
    </source>
</evidence>
<keyword evidence="8" id="KW-0378">Hydrolase</keyword>
<evidence type="ECO:0000256" key="11">
    <source>
        <dbReference type="ARBA" id="ARBA00023204"/>
    </source>
</evidence>
<dbReference type="FunFam" id="3.30.428.10:FF:000017">
    <property type="entry name" value="Aprataxin-like protein"/>
    <property type="match status" value="1"/>
</dbReference>
<protein>
    <recommendedName>
        <fullName evidence="17">Aprataxin-like protein</fullName>
        <ecNumber evidence="4">3.6.1.71</ecNumber>
        <ecNumber evidence="3">3.6.1.72</ecNumber>
    </recommendedName>
    <alternativeName>
        <fullName evidence="18">Hit family protein 3</fullName>
    </alternativeName>
</protein>
<accession>A0A9P5L9K9</accession>
<comment type="catalytic activity">
    <reaction evidence="13">
        <text>a 3'-end 2'-deoxyribonucleotide-3'-diphospho-5'-guanosine-DNA + H2O = a 3'-end 2'-deoxyribonucleotide 3'-phosphate-DNA + GMP + 2 H(+)</text>
        <dbReference type="Rhea" id="RHEA:52140"/>
        <dbReference type="Rhea" id="RHEA-COMP:13186"/>
        <dbReference type="Rhea" id="RHEA-COMP:13187"/>
        <dbReference type="ChEBI" id="CHEBI:15377"/>
        <dbReference type="ChEBI" id="CHEBI:15378"/>
        <dbReference type="ChEBI" id="CHEBI:58115"/>
        <dbReference type="ChEBI" id="CHEBI:136419"/>
        <dbReference type="ChEBI" id="CHEBI:136420"/>
        <dbReference type="EC" id="3.6.1.72"/>
    </reaction>
</comment>
<dbReference type="EC" id="3.6.1.72" evidence="3"/>
<proteinExistence type="predicted"/>
<evidence type="ECO:0000313" key="23">
    <source>
        <dbReference type="Proteomes" id="UP000722485"/>
    </source>
</evidence>
<evidence type="ECO:0000259" key="21">
    <source>
        <dbReference type="Pfam" id="PF16278"/>
    </source>
</evidence>
<dbReference type="GO" id="GO:0030983">
    <property type="term" value="F:mismatched DNA binding"/>
    <property type="evidence" value="ECO:0007669"/>
    <property type="project" value="TreeGrafter"/>
</dbReference>
<feature type="region of interest" description="Disordered" evidence="19">
    <location>
        <begin position="1"/>
        <end position="54"/>
    </location>
</feature>
<dbReference type="InterPro" id="IPR032566">
    <property type="entry name" value="Znf-C2HE"/>
</dbReference>
<evidence type="ECO:0000256" key="12">
    <source>
        <dbReference type="ARBA" id="ARBA00023242"/>
    </source>
</evidence>
<keyword evidence="5" id="KW-0963">Cytoplasm</keyword>
<dbReference type="Gene3D" id="3.30.428.10">
    <property type="entry name" value="HIT-like"/>
    <property type="match status" value="1"/>
</dbReference>
<comment type="function">
    <text evidence="16">DNA-binding protein involved in single-strand DNA break repair, double-strand DNA break repair and base excision repair. Resolves abortive DNA ligation intermediates formed either at base excision sites, or when DNA ligases attempt to repair non-ligatable breaks induced by reactive oxygen species. Catalyzes the release of adenylate groups covalently linked to 5'-phosphate termini, resulting in the production of 5'-phosphate termini that can be efficiently rejoined. Likewise, catalyzes the release of 3'-linked guanosine (DNAppG) and inosine (DNAppI) from DNA, but has higher specific activity with 5'-linked adenosine (AppDNA).</text>
</comment>
<gene>
    <name evidence="22" type="ORF">G7Z17_g7812</name>
</gene>
<dbReference type="Pfam" id="PF01230">
    <property type="entry name" value="HIT"/>
    <property type="match status" value="1"/>
</dbReference>
<dbReference type="OrthoDB" id="3512845at2759"/>
<dbReference type="GO" id="GO:0003725">
    <property type="term" value="F:double-stranded RNA binding"/>
    <property type="evidence" value="ECO:0007669"/>
    <property type="project" value="TreeGrafter"/>
</dbReference>
<evidence type="ECO:0000256" key="8">
    <source>
        <dbReference type="ARBA" id="ARBA00022801"/>
    </source>
</evidence>
<evidence type="ECO:0000259" key="20">
    <source>
        <dbReference type="Pfam" id="PF01230"/>
    </source>
</evidence>
<keyword evidence="9" id="KW-0862">Zinc</keyword>
<dbReference type="InterPro" id="IPR036265">
    <property type="entry name" value="HIT-like_sf"/>
</dbReference>
<evidence type="ECO:0000256" key="15">
    <source>
        <dbReference type="ARBA" id="ARBA00044713"/>
    </source>
</evidence>
<evidence type="ECO:0000256" key="16">
    <source>
        <dbReference type="ARBA" id="ARBA00059438"/>
    </source>
</evidence>
<dbReference type="GO" id="GO:1990165">
    <property type="term" value="F:single-strand break-containing DNA binding"/>
    <property type="evidence" value="ECO:0007669"/>
    <property type="project" value="TreeGrafter"/>
</dbReference>
<sequence length="280" mass="31719">MAHADSDPEEAMTKEEIRGEVLPPKGKIRNAFSELMNPKPKAPATPPPSKMSRGVNPFRDRMGLGAYLEDPASYPSSRVISHSDAFVLINDRYPKAVIHTLLLPRSASHNLMHPFDAFDDADFLASVKAETAKLKALATKELQRQLGHASQSDAARQAVLNGDAEPPTDGQLPPGRDWDAEIICGVHAVPSMRHLHVHVLSRDMHSETLRHRKHYNSFTTPFLVNLDDFPLPPDDPRRSTKEAGYMRWDMKCWRCGRNFGNQFQKLKAHLDDEYEQWRRQ</sequence>
<comment type="catalytic activity">
    <reaction evidence="14">
        <text>a 5'-end adenosine-5'-diphospho-5'-2'-deoxyribonucleoside-DNA + H2O = a 5'-end 5'-phospho-2'-deoxyribonucleoside-DNA + AMP + 2 H(+)</text>
        <dbReference type="Rhea" id="RHEA:52128"/>
        <dbReference type="Rhea" id="RHEA-COMP:13180"/>
        <dbReference type="Rhea" id="RHEA-COMP:13181"/>
        <dbReference type="ChEBI" id="CHEBI:15377"/>
        <dbReference type="ChEBI" id="CHEBI:15378"/>
        <dbReference type="ChEBI" id="CHEBI:136412"/>
        <dbReference type="ChEBI" id="CHEBI:136413"/>
        <dbReference type="ChEBI" id="CHEBI:456215"/>
        <dbReference type="EC" id="3.6.1.71"/>
    </reaction>
</comment>
<dbReference type="EC" id="3.6.1.71" evidence="4"/>
<dbReference type="AlphaFoldDB" id="A0A9P5L9K9"/>
<evidence type="ECO:0000256" key="14">
    <source>
        <dbReference type="ARBA" id="ARBA00044639"/>
    </source>
</evidence>
<dbReference type="GO" id="GO:0005634">
    <property type="term" value="C:nucleus"/>
    <property type="evidence" value="ECO:0007669"/>
    <property type="project" value="UniProtKB-SubCell"/>
</dbReference>
<keyword evidence="7" id="KW-0227">DNA damage</keyword>
<name>A0A9P5L9K9_9HYPO</name>
<dbReference type="InterPro" id="IPR011146">
    <property type="entry name" value="HIT-like"/>
</dbReference>
<comment type="subcellular location">
    <subcellularLocation>
        <location evidence="2">Cytoplasm</location>
    </subcellularLocation>
    <subcellularLocation>
        <location evidence="1">Nucleus</location>
    </subcellularLocation>
</comment>
<keyword evidence="12" id="KW-0539">Nucleus</keyword>
<dbReference type="GO" id="GO:0003697">
    <property type="term" value="F:single-stranded DNA binding"/>
    <property type="evidence" value="ECO:0007669"/>
    <property type="project" value="TreeGrafter"/>
</dbReference>
<comment type="caution">
    <text evidence="22">The sequence shown here is derived from an EMBL/GenBank/DDBJ whole genome shotgun (WGS) entry which is preliminary data.</text>
</comment>
<evidence type="ECO:0000313" key="22">
    <source>
        <dbReference type="EMBL" id="KAF7547312.1"/>
    </source>
</evidence>
<evidence type="ECO:0000256" key="7">
    <source>
        <dbReference type="ARBA" id="ARBA00022763"/>
    </source>
</evidence>
<evidence type="ECO:0000256" key="9">
    <source>
        <dbReference type="ARBA" id="ARBA00022833"/>
    </source>
</evidence>
<dbReference type="PANTHER" id="PTHR12486:SF4">
    <property type="entry name" value="APRATAXIN"/>
    <property type="match status" value="1"/>
</dbReference>
<feature type="domain" description="HIT" evidence="20">
    <location>
        <begin position="77"/>
        <end position="204"/>
    </location>
</feature>
<dbReference type="GO" id="GO:0005737">
    <property type="term" value="C:cytoplasm"/>
    <property type="evidence" value="ECO:0007669"/>
    <property type="project" value="UniProtKB-SubCell"/>
</dbReference>
<feature type="compositionally biased region" description="Basic and acidic residues" evidence="19">
    <location>
        <begin position="1"/>
        <end position="19"/>
    </location>
</feature>
<evidence type="ECO:0000256" key="1">
    <source>
        <dbReference type="ARBA" id="ARBA00004123"/>
    </source>
</evidence>
<keyword evidence="23" id="KW-1185">Reference proteome</keyword>
<evidence type="ECO:0000256" key="13">
    <source>
        <dbReference type="ARBA" id="ARBA00024601"/>
    </source>
</evidence>
<evidence type="ECO:0000256" key="19">
    <source>
        <dbReference type="SAM" id="MobiDB-lite"/>
    </source>
</evidence>
<dbReference type="GO" id="GO:0046872">
    <property type="term" value="F:metal ion binding"/>
    <property type="evidence" value="ECO:0007669"/>
    <property type="project" value="UniProtKB-KW"/>
</dbReference>
<evidence type="ECO:0000256" key="4">
    <source>
        <dbReference type="ARBA" id="ARBA00012496"/>
    </source>
</evidence>
<dbReference type="GO" id="GO:0000012">
    <property type="term" value="P:single strand break repair"/>
    <property type="evidence" value="ECO:0007669"/>
    <property type="project" value="TreeGrafter"/>
</dbReference>
<dbReference type="SUPFAM" id="SSF54197">
    <property type="entry name" value="HIT-like"/>
    <property type="match status" value="1"/>
</dbReference>
<evidence type="ECO:0000256" key="6">
    <source>
        <dbReference type="ARBA" id="ARBA00022723"/>
    </source>
</evidence>
<dbReference type="PANTHER" id="PTHR12486">
    <property type="entry name" value="APRATAXIN-RELATED"/>
    <property type="match status" value="1"/>
</dbReference>
<reference evidence="22" key="1">
    <citation type="submission" date="2020-03" db="EMBL/GenBank/DDBJ databases">
        <title>Draft Genome Sequence of Cylindrodendrum hubeiense.</title>
        <authorList>
            <person name="Buettner E."/>
            <person name="Kellner H."/>
        </authorList>
    </citation>
    <scope>NUCLEOTIDE SEQUENCE</scope>
    <source>
        <strain evidence="22">IHI 201604</strain>
    </source>
</reference>
<evidence type="ECO:0000256" key="17">
    <source>
        <dbReference type="ARBA" id="ARBA00068941"/>
    </source>
</evidence>
<dbReference type="Pfam" id="PF16278">
    <property type="entry name" value="zf-C2HE"/>
    <property type="match status" value="1"/>
</dbReference>
<dbReference type="Proteomes" id="UP000722485">
    <property type="component" value="Unassembled WGS sequence"/>
</dbReference>
<comment type="catalytic activity">
    <reaction evidence="15">
        <text>a 5'-end adenosine-5'-diphospho-5'-ribonucleoside-2'-deoxyribonucleotide-DNA + H2O = a 5'-end 5'-phospho-ribonucleoside-2'-deoxyribonucleotide-DNA + AMP + 2 H(+)</text>
        <dbReference type="Rhea" id="RHEA:52132"/>
        <dbReference type="Rhea" id="RHEA-COMP:13182"/>
        <dbReference type="Rhea" id="RHEA-COMP:13183"/>
        <dbReference type="ChEBI" id="CHEBI:15377"/>
        <dbReference type="ChEBI" id="CHEBI:15378"/>
        <dbReference type="ChEBI" id="CHEBI:136414"/>
        <dbReference type="ChEBI" id="CHEBI:136415"/>
        <dbReference type="ChEBI" id="CHEBI:456215"/>
        <dbReference type="EC" id="3.6.1.71"/>
    </reaction>
</comment>
<dbReference type="EMBL" id="JAANBB010000182">
    <property type="protein sequence ID" value="KAF7547312.1"/>
    <property type="molecule type" value="Genomic_DNA"/>
</dbReference>
<keyword evidence="10" id="KW-0238">DNA-binding</keyword>
<evidence type="ECO:0000256" key="2">
    <source>
        <dbReference type="ARBA" id="ARBA00004496"/>
    </source>
</evidence>